<dbReference type="InterPro" id="IPR022642">
    <property type="entry name" value="CheR_C"/>
</dbReference>
<organism evidence="5">
    <name type="scientific">hydrothermal vent metagenome</name>
    <dbReference type="NCBI Taxonomy" id="652676"/>
    <lineage>
        <taxon>unclassified sequences</taxon>
        <taxon>metagenomes</taxon>
        <taxon>ecological metagenomes</taxon>
    </lineage>
</organism>
<dbReference type="EMBL" id="UOFQ01000130">
    <property type="protein sequence ID" value="VAW89340.1"/>
    <property type="molecule type" value="Genomic_DNA"/>
</dbReference>
<accession>A0A3B0ZJR5</accession>
<dbReference type="GO" id="GO:0032259">
    <property type="term" value="P:methylation"/>
    <property type="evidence" value="ECO:0007669"/>
    <property type="project" value="UniProtKB-KW"/>
</dbReference>
<proteinExistence type="predicted"/>
<keyword evidence="2 5" id="KW-0808">Transferase</keyword>
<feature type="domain" description="CheR-type methyltransferase" evidence="4">
    <location>
        <begin position="1"/>
        <end position="265"/>
    </location>
</feature>
<dbReference type="SMART" id="SM00028">
    <property type="entry name" value="TPR"/>
    <property type="match status" value="1"/>
</dbReference>
<name>A0A3B0ZJR5_9ZZZZ</name>
<sequence>MCEKIEILLKDKIGLDISSVGTVSVQNAIKRCLVSSGCDDLEQYYKRLLSSKAEFERLVEMVIIPETWFFRDDIPFDVFANHVKSDWLMPKENSRMLKVLSVPCSTGEEPYTIAMVLDNLDFPADRFQIDAIDISQASLDKAVAGVYRDNSFRSEDLTFQSEFFQKIEGHYCLKEKIRRRVNFHHGNLLKDDFSLMKGCYDVIFCRNLLIYFDSKDQKIAVHKLSDLLAPDGVLFVGHAEANNNVNSLFKSLRLRGAFAFVKKDGDESHPVGNYGKRFHEFSKKHSATLPVSSQRTSADQVSKNSDRNKPFSAYMNSAGYEAEKDEQALLSKAQELADEGALEEAEELCLDLISRFSNADAYYLLGLVYEASSRQDMAESMFRKTIYLVPDHARALVHLALHVERNGNSNEAQSLRRRAVRAAQ</sequence>
<keyword evidence="3" id="KW-0949">S-adenosyl-L-methionine</keyword>
<dbReference type="Pfam" id="PF01739">
    <property type="entry name" value="CheR"/>
    <property type="match status" value="1"/>
</dbReference>
<evidence type="ECO:0000256" key="1">
    <source>
        <dbReference type="ARBA" id="ARBA00022603"/>
    </source>
</evidence>
<dbReference type="SMART" id="SM00138">
    <property type="entry name" value="MeTrc"/>
    <property type="match status" value="1"/>
</dbReference>
<dbReference type="PROSITE" id="PS50005">
    <property type="entry name" value="TPR"/>
    <property type="match status" value="1"/>
</dbReference>
<dbReference type="SUPFAM" id="SSF48452">
    <property type="entry name" value="TPR-like"/>
    <property type="match status" value="1"/>
</dbReference>
<dbReference type="CDD" id="cd02440">
    <property type="entry name" value="AdoMet_MTases"/>
    <property type="match status" value="1"/>
</dbReference>
<dbReference type="InterPro" id="IPR019734">
    <property type="entry name" value="TPR_rpt"/>
</dbReference>
<dbReference type="SUPFAM" id="SSF53335">
    <property type="entry name" value="S-adenosyl-L-methionine-dependent methyltransferases"/>
    <property type="match status" value="1"/>
</dbReference>
<evidence type="ECO:0000313" key="5">
    <source>
        <dbReference type="EMBL" id="VAW89340.1"/>
    </source>
</evidence>
<dbReference type="PANTHER" id="PTHR24422:SF19">
    <property type="entry name" value="CHEMOTAXIS PROTEIN METHYLTRANSFERASE"/>
    <property type="match status" value="1"/>
</dbReference>
<dbReference type="AlphaFoldDB" id="A0A3B0ZJR5"/>
<dbReference type="Gene3D" id="3.40.50.150">
    <property type="entry name" value="Vaccinia Virus protein VP39"/>
    <property type="match status" value="1"/>
</dbReference>
<dbReference type="InterPro" id="IPR050903">
    <property type="entry name" value="Bact_Chemotaxis_MeTrfase"/>
</dbReference>
<keyword evidence="1 5" id="KW-0489">Methyltransferase</keyword>
<dbReference type="InterPro" id="IPR000780">
    <property type="entry name" value="CheR_MeTrfase"/>
</dbReference>
<dbReference type="InterPro" id="IPR011990">
    <property type="entry name" value="TPR-like_helical_dom_sf"/>
</dbReference>
<evidence type="ECO:0000256" key="2">
    <source>
        <dbReference type="ARBA" id="ARBA00022679"/>
    </source>
</evidence>
<reference evidence="5" key="1">
    <citation type="submission" date="2018-06" db="EMBL/GenBank/DDBJ databases">
        <authorList>
            <person name="Zhirakovskaya E."/>
        </authorList>
    </citation>
    <scope>NUCLEOTIDE SEQUENCE</scope>
</reference>
<dbReference type="PANTHER" id="PTHR24422">
    <property type="entry name" value="CHEMOTAXIS PROTEIN METHYLTRANSFERASE"/>
    <property type="match status" value="1"/>
</dbReference>
<gene>
    <name evidence="5" type="ORF">MNBD_GAMMA17-1138</name>
</gene>
<dbReference type="PRINTS" id="PR00996">
    <property type="entry name" value="CHERMTFRASE"/>
</dbReference>
<dbReference type="InterPro" id="IPR029063">
    <property type="entry name" value="SAM-dependent_MTases_sf"/>
</dbReference>
<dbReference type="EC" id="2.1.1.80" evidence="5"/>
<dbReference type="GO" id="GO:0008983">
    <property type="term" value="F:protein-glutamate O-methyltransferase activity"/>
    <property type="evidence" value="ECO:0007669"/>
    <property type="project" value="UniProtKB-EC"/>
</dbReference>
<evidence type="ECO:0000256" key="3">
    <source>
        <dbReference type="ARBA" id="ARBA00022691"/>
    </source>
</evidence>
<dbReference type="Gene3D" id="1.25.40.10">
    <property type="entry name" value="Tetratricopeptide repeat domain"/>
    <property type="match status" value="1"/>
</dbReference>
<dbReference type="PROSITE" id="PS50123">
    <property type="entry name" value="CHER"/>
    <property type="match status" value="1"/>
</dbReference>
<evidence type="ECO:0000259" key="4">
    <source>
        <dbReference type="PROSITE" id="PS50123"/>
    </source>
</evidence>
<protein>
    <submittedName>
        <fullName evidence="5">Chemotaxis protein methyltransferase CheR</fullName>
        <ecNumber evidence="5">2.1.1.80</ecNumber>
    </submittedName>
</protein>